<dbReference type="InterPro" id="IPR016087">
    <property type="entry name" value="Chalcone_isomerase"/>
</dbReference>
<sequence>MNHRPLLAALAFAAATAHVSLAAAATNVAGVTFEDTASVAGQTLVINGAGVRTRLLFKVYAMGLYVPQRANDAGTLQSQPGSKRIRIVTLRDLSAEQFLEALVEGLKKNHTAEALAALEPALGAFRKGMLEIKDAPANTEVLIESWNGITRLTVAGKRRGEDIADERFFPALLRIWIGDVPADAELKQNLLGKPS</sequence>
<dbReference type="GO" id="GO:0016872">
    <property type="term" value="F:intramolecular lyase activity"/>
    <property type="evidence" value="ECO:0007669"/>
    <property type="project" value="InterPro"/>
</dbReference>
<dbReference type="InterPro" id="IPR036298">
    <property type="entry name" value="Chalcone_isomerase_sf"/>
</dbReference>
<dbReference type="Proteomes" id="UP000186819">
    <property type="component" value="Unassembled WGS sequence"/>
</dbReference>
<evidence type="ECO:0000259" key="2">
    <source>
        <dbReference type="Pfam" id="PF16036"/>
    </source>
</evidence>
<dbReference type="RefSeq" id="WP_076602698.1">
    <property type="nucleotide sequence ID" value="NZ_FTMD01000008.1"/>
</dbReference>
<protein>
    <submittedName>
        <fullName evidence="3">Chalcone isomerase-like</fullName>
    </submittedName>
</protein>
<dbReference type="Gene3D" id="3.50.70.10">
    <property type="match status" value="1"/>
</dbReference>
<keyword evidence="1" id="KW-0732">Signal</keyword>
<evidence type="ECO:0000313" key="4">
    <source>
        <dbReference type="Proteomes" id="UP000186819"/>
    </source>
</evidence>
<evidence type="ECO:0000256" key="1">
    <source>
        <dbReference type="SAM" id="SignalP"/>
    </source>
</evidence>
<dbReference type="InterPro" id="IPR016088">
    <property type="entry name" value="Chalcone_isomerase_3-sand"/>
</dbReference>
<dbReference type="Pfam" id="PF16036">
    <property type="entry name" value="Chalcone_3"/>
    <property type="match status" value="1"/>
</dbReference>
<gene>
    <name evidence="3" type="ORF">SAMN05421829_108216</name>
</gene>
<dbReference type="STRING" id="34027.SAMN05421829_108216"/>
<organism evidence="3 4">
    <name type="scientific">Aromatoleum tolulyticum</name>
    <dbReference type="NCBI Taxonomy" id="34027"/>
    <lineage>
        <taxon>Bacteria</taxon>
        <taxon>Pseudomonadati</taxon>
        <taxon>Pseudomonadota</taxon>
        <taxon>Betaproteobacteria</taxon>
        <taxon>Rhodocyclales</taxon>
        <taxon>Rhodocyclaceae</taxon>
        <taxon>Aromatoleum</taxon>
    </lineage>
</organism>
<evidence type="ECO:0000313" key="3">
    <source>
        <dbReference type="EMBL" id="SIQ98036.1"/>
    </source>
</evidence>
<proteinExistence type="predicted"/>
<feature type="chain" id="PRO_5009939398" evidence="1">
    <location>
        <begin position="23"/>
        <end position="195"/>
    </location>
</feature>
<dbReference type="AlphaFoldDB" id="A0A1N6X6T5"/>
<feature type="signal peptide" evidence="1">
    <location>
        <begin position="1"/>
        <end position="22"/>
    </location>
</feature>
<dbReference type="OrthoDB" id="9795336at2"/>
<name>A0A1N6X6T5_9RHOO</name>
<feature type="domain" description="Chalcone isomerase" evidence="2">
    <location>
        <begin position="25"/>
        <end position="192"/>
    </location>
</feature>
<keyword evidence="4" id="KW-1185">Reference proteome</keyword>
<reference evidence="4" key="1">
    <citation type="submission" date="2017-01" db="EMBL/GenBank/DDBJ databases">
        <authorList>
            <person name="Varghese N."/>
            <person name="Submissions S."/>
        </authorList>
    </citation>
    <scope>NUCLEOTIDE SEQUENCE [LARGE SCALE GENOMIC DNA]</scope>
    <source>
        <strain evidence="4">ATCC 51758</strain>
    </source>
</reference>
<keyword evidence="3" id="KW-0413">Isomerase</keyword>
<accession>A0A1N6X6T5</accession>
<dbReference type="SUPFAM" id="SSF54626">
    <property type="entry name" value="Chalcone isomerase"/>
    <property type="match status" value="1"/>
</dbReference>
<dbReference type="EMBL" id="FTMD01000008">
    <property type="protein sequence ID" value="SIQ98036.1"/>
    <property type="molecule type" value="Genomic_DNA"/>
</dbReference>